<dbReference type="GO" id="GO:0033528">
    <property type="term" value="P:S-methylmethionine cycle"/>
    <property type="evidence" value="ECO:0007669"/>
    <property type="project" value="TreeGrafter"/>
</dbReference>
<dbReference type="PROSITE" id="PS50970">
    <property type="entry name" value="HCY"/>
    <property type="match status" value="1"/>
</dbReference>
<evidence type="ECO:0000256" key="5">
    <source>
        <dbReference type="PIRSR" id="PIRSR037505-2"/>
    </source>
</evidence>
<keyword evidence="4 5" id="KW-0862">Zinc</keyword>
<keyword evidence="3 5" id="KW-0479">Metal-binding</keyword>
<dbReference type="GO" id="GO:0008898">
    <property type="term" value="F:S-adenosylmethionine-homocysteine S-methyltransferase activity"/>
    <property type="evidence" value="ECO:0007669"/>
    <property type="project" value="TreeGrafter"/>
</dbReference>
<organism evidence="8 9">
    <name type="scientific">Microbacterium imperiale</name>
    <dbReference type="NCBI Taxonomy" id="33884"/>
    <lineage>
        <taxon>Bacteria</taxon>
        <taxon>Bacillati</taxon>
        <taxon>Actinomycetota</taxon>
        <taxon>Actinomycetes</taxon>
        <taxon>Micrococcales</taxon>
        <taxon>Microbacteriaceae</taxon>
        <taxon>Microbacterium</taxon>
    </lineage>
</organism>
<sequence>MPDLRTALAAGPVVLDGGLGTTLEAAGHDLSGDLWSARVLAETPAAVRAAHARYAAAGADVLTTCSYQIGFDNLAVAGFDAAQTRRLLHVAVRVAREGAAEAERDAWVAASVGPYGATRADGSEYTGDDGLSVAELERWHRRRLEAIVDAEPDVLAIETIASPAEAEAVARAVEGIGIPSWIALSASSSAFDTASLRATLAASARVAGVIAVGVNCCPPDTVASALADPVGVPFVVYPNSGETWDAAARTWTGDPGLPLADLDDWLAAGARLIGGCCRTTPDDIAVLAGRLHAPR</sequence>
<dbReference type="InterPro" id="IPR036589">
    <property type="entry name" value="HCY_dom_sf"/>
</dbReference>
<dbReference type="InterPro" id="IPR017226">
    <property type="entry name" value="BHMT-like"/>
</dbReference>
<keyword evidence="2 6" id="KW-0808">Transferase</keyword>
<dbReference type="Proteomes" id="UP001142317">
    <property type="component" value="Unassembled WGS sequence"/>
</dbReference>
<dbReference type="InterPro" id="IPR051486">
    <property type="entry name" value="Hcy_S-methyltransferase"/>
</dbReference>
<feature type="binding site" evidence="6">
    <location>
        <position position="277"/>
    </location>
    <ligand>
        <name>Zn(2+)</name>
        <dbReference type="ChEBI" id="CHEBI:29105"/>
    </ligand>
</feature>
<reference evidence="8" key="2">
    <citation type="submission" date="2023-01" db="EMBL/GenBank/DDBJ databases">
        <authorList>
            <person name="Sun Q."/>
            <person name="Evtushenko L."/>
        </authorList>
    </citation>
    <scope>NUCLEOTIDE SEQUENCE</scope>
    <source>
        <strain evidence="8">VKM Ac-1447</strain>
    </source>
</reference>
<comment type="cofactor">
    <cofactor evidence="5">
        <name>Zn(2+)</name>
        <dbReference type="ChEBI" id="CHEBI:29105"/>
    </cofactor>
    <text evidence="5">Binds 1 zinc ion per subunit.</text>
</comment>
<evidence type="ECO:0000313" key="8">
    <source>
        <dbReference type="EMBL" id="GLJ80683.1"/>
    </source>
</evidence>
<dbReference type="PANTHER" id="PTHR46015:SF1">
    <property type="entry name" value="HOMOCYSTEINE S-METHYLTRANSFERASE-LIKE ISOFORM 1"/>
    <property type="match status" value="1"/>
</dbReference>
<dbReference type="Gene3D" id="3.20.20.330">
    <property type="entry name" value="Homocysteine-binding-like domain"/>
    <property type="match status" value="1"/>
</dbReference>
<dbReference type="RefSeq" id="WP_210006894.1">
    <property type="nucleotide sequence ID" value="NZ_BSEO01000014.1"/>
</dbReference>
<accession>A0A9W6M3J1</accession>
<dbReference type="PIRSF" id="PIRSF037505">
    <property type="entry name" value="Betaine_HMT"/>
    <property type="match status" value="1"/>
</dbReference>
<feature type="domain" description="Hcy-binding" evidence="7">
    <location>
        <begin position="1"/>
        <end position="291"/>
    </location>
</feature>
<proteinExistence type="predicted"/>
<dbReference type="SUPFAM" id="SSF82282">
    <property type="entry name" value="Homocysteine S-methyltransferase"/>
    <property type="match status" value="1"/>
</dbReference>
<keyword evidence="1 6" id="KW-0489">Methyltransferase</keyword>
<reference evidence="8" key="1">
    <citation type="journal article" date="2014" name="Int. J. Syst. Evol. Microbiol.">
        <title>Complete genome sequence of Corynebacterium casei LMG S-19264T (=DSM 44701T), isolated from a smear-ripened cheese.</title>
        <authorList>
            <consortium name="US DOE Joint Genome Institute (JGI-PGF)"/>
            <person name="Walter F."/>
            <person name="Albersmeier A."/>
            <person name="Kalinowski J."/>
            <person name="Ruckert C."/>
        </authorList>
    </citation>
    <scope>NUCLEOTIDE SEQUENCE</scope>
    <source>
        <strain evidence="8">VKM Ac-1447</strain>
    </source>
</reference>
<dbReference type="GO" id="GO:0008270">
    <property type="term" value="F:zinc ion binding"/>
    <property type="evidence" value="ECO:0007669"/>
    <property type="project" value="InterPro"/>
</dbReference>
<evidence type="ECO:0000256" key="4">
    <source>
        <dbReference type="ARBA" id="ARBA00022833"/>
    </source>
</evidence>
<dbReference type="GO" id="GO:0009086">
    <property type="term" value="P:methionine biosynthetic process"/>
    <property type="evidence" value="ECO:0007669"/>
    <property type="project" value="InterPro"/>
</dbReference>
<feature type="binding site" evidence="6">
    <location>
        <position position="276"/>
    </location>
    <ligand>
        <name>Zn(2+)</name>
        <dbReference type="ChEBI" id="CHEBI:29105"/>
    </ligand>
</feature>
<dbReference type="AlphaFoldDB" id="A0A9W6M3J1"/>
<dbReference type="GO" id="GO:0032259">
    <property type="term" value="P:methylation"/>
    <property type="evidence" value="ECO:0007669"/>
    <property type="project" value="UniProtKB-KW"/>
</dbReference>
<dbReference type="Pfam" id="PF02574">
    <property type="entry name" value="S-methyl_trans"/>
    <property type="match status" value="1"/>
</dbReference>
<protein>
    <submittedName>
        <fullName evidence="8">Homocysteine S-methyltransferase</fullName>
    </submittedName>
</protein>
<evidence type="ECO:0000256" key="3">
    <source>
        <dbReference type="ARBA" id="ARBA00022723"/>
    </source>
</evidence>
<evidence type="ECO:0000256" key="6">
    <source>
        <dbReference type="PROSITE-ProRule" id="PRU00333"/>
    </source>
</evidence>
<gene>
    <name evidence="8" type="primary">mmuM</name>
    <name evidence="8" type="ORF">GCM10017586_23660</name>
</gene>
<evidence type="ECO:0000259" key="7">
    <source>
        <dbReference type="PROSITE" id="PS50970"/>
    </source>
</evidence>
<name>A0A9W6M3J1_9MICO</name>
<comment type="caution">
    <text evidence="8">The sequence shown here is derived from an EMBL/GenBank/DDBJ whole genome shotgun (WGS) entry which is preliminary data.</text>
</comment>
<dbReference type="PANTHER" id="PTHR46015">
    <property type="entry name" value="ZGC:172121"/>
    <property type="match status" value="1"/>
</dbReference>
<dbReference type="NCBIfam" id="NF007020">
    <property type="entry name" value="PRK09485.1"/>
    <property type="match status" value="1"/>
</dbReference>
<evidence type="ECO:0000313" key="9">
    <source>
        <dbReference type="Proteomes" id="UP001142317"/>
    </source>
</evidence>
<keyword evidence="9" id="KW-1185">Reference proteome</keyword>
<dbReference type="EMBL" id="BSEO01000014">
    <property type="protein sequence ID" value="GLJ80683.1"/>
    <property type="molecule type" value="Genomic_DNA"/>
</dbReference>
<evidence type="ECO:0000256" key="1">
    <source>
        <dbReference type="ARBA" id="ARBA00022603"/>
    </source>
</evidence>
<evidence type="ECO:0000256" key="2">
    <source>
        <dbReference type="ARBA" id="ARBA00022679"/>
    </source>
</evidence>
<dbReference type="InterPro" id="IPR003726">
    <property type="entry name" value="HCY_dom"/>
</dbReference>
<feature type="binding site" evidence="5 6">
    <location>
        <position position="216"/>
    </location>
    <ligand>
        <name>Zn(2+)</name>
        <dbReference type="ChEBI" id="CHEBI:29105"/>
    </ligand>
</feature>